<evidence type="ECO:0000313" key="4">
    <source>
        <dbReference type="Proteomes" id="UP000486602"/>
    </source>
</evidence>
<reference evidence="3 4" key="1">
    <citation type="submission" date="2020-02" db="EMBL/GenBank/DDBJ databases">
        <title>Out from the shadows clarifying the taxonomy of the family Cryomorphaceae and related taxa by utilizing the GTDB taxonomic framework.</title>
        <authorList>
            <person name="Bowman J.P."/>
        </authorList>
    </citation>
    <scope>NUCLEOTIDE SEQUENCE [LARGE SCALE GENOMIC DNA]</scope>
    <source>
        <strain evidence="3 4">QSSC 1-22</strain>
    </source>
</reference>
<dbReference type="EMBL" id="JAAGVY010000007">
    <property type="protein sequence ID" value="NEN23032.1"/>
    <property type="molecule type" value="Genomic_DNA"/>
</dbReference>
<evidence type="ECO:0000256" key="1">
    <source>
        <dbReference type="SAM" id="MobiDB-lite"/>
    </source>
</evidence>
<feature type="chain" id="PRO_5029830799" evidence="2">
    <location>
        <begin position="26"/>
        <end position="145"/>
    </location>
</feature>
<organism evidence="3 4">
    <name type="scientific">Cryomorpha ignava</name>
    <dbReference type="NCBI Taxonomy" id="101383"/>
    <lineage>
        <taxon>Bacteria</taxon>
        <taxon>Pseudomonadati</taxon>
        <taxon>Bacteroidota</taxon>
        <taxon>Flavobacteriia</taxon>
        <taxon>Flavobacteriales</taxon>
        <taxon>Cryomorphaceae</taxon>
        <taxon>Cryomorpha</taxon>
    </lineage>
</organism>
<feature type="region of interest" description="Disordered" evidence="1">
    <location>
        <begin position="31"/>
        <end position="50"/>
    </location>
</feature>
<dbReference type="RefSeq" id="WP_163283839.1">
    <property type="nucleotide sequence ID" value="NZ_JAAGVY010000007.1"/>
</dbReference>
<keyword evidence="4" id="KW-1185">Reference proteome</keyword>
<accession>A0A7K3WQ69</accession>
<gene>
    <name evidence="3" type="ORF">G3O08_05900</name>
</gene>
<evidence type="ECO:0000313" key="3">
    <source>
        <dbReference type="EMBL" id="NEN23032.1"/>
    </source>
</evidence>
<sequence>MNNSTILKTLVLSVAFALCINVASAQKTKKTDKSQVETSVSQTSTTDDSVKEPEYRWVYSVATVIIEDKNFTIKFEESENKTGDDKLERAKEMGLKMQDAARMVMSETDLLNLMAQQKLELISVTNHPGKEGKLMKYYFRTKVEY</sequence>
<dbReference type="AlphaFoldDB" id="A0A7K3WQ69"/>
<evidence type="ECO:0000256" key="2">
    <source>
        <dbReference type="SAM" id="SignalP"/>
    </source>
</evidence>
<protein>
    <submittedName>
        <fullName evidence="3">Uncharacterized protein</fullName>
    </submittedName>
</protein>
<proteinExistence type="predicted"/>
<feature type="signal peptide" evidence="2">
    <location>
        <begin position="1"/>
        <end position="25"/>
    </location>
</feature>
<comment type="caution">
    <text evidence="3">The sequence shown here is derived from an EMBL/GenBank/DDBJ whole genome shotgun (WGS) entry which is preliminary data.</text>
</comment>
<feature type="compositionally biased region" description="Low complexity" evidence="1">
    <location>
        <begin position="36"/>
        <end position="47"/>
    </location>
</feature>
<dbReference type="Proteomes" id="UP000486602">
    <property type="component" value="Unassembled WGS sequence"/>
</dbReference>
<name>A0A7K3WQ69_9FLAO</name>
<keyword evidence="2" id="KW-0732">Signal</keyword>